<evidence type="ECO:0000256" key="7">
    <source>
        <dbReference type="ARBA" id="ARBA00022692"/>
    </source>
</evidence>
<accession>A0A6J7GNH8</accession>
<dbReference type="InterPro" id="IPR002146">
    <property type="entry name" value="ATP_synth_b/b'su_bac/chlpt"/>
</dbReference>
<evidence type="ECO:0000256" key="13">
    <source>
        <dbReference type="ARBA" id="ARBA00025198"/>
    </source>
</evidence>
<dbReference type="InterPro" id="IPR050059">
    <property type="entry name" value="ATP_synthase_B_chain"/>
</dbReference>
<dbReference type="SUPFAM" id="SSF81573">
    <property type="entry name" value="F1F0 ATP synthase subunit B, membrane domain"/>
    <property type="match status" value="1"/>
</dbReference>
<feature type="coiled-coil region" evidence="14">
    <location>
        <begin position="49"/>
        <end position="83"/>
    </location>
</feature>
<keyword evidence="12" id="KW-0066">ATP synthesis</keyword>
<dbReference type="InterPro" id="IPR005864">
    <property type="entry name" value="ATP_synth_F0_bsu_bac"/>
</dbReference>
<evidence type="ECO:0000256" key="11">
    <source>
        <dbReference type="ARBA" id="ARBA00023136"/>
    </source>
</evidence>
<keyword evidence="5" id="KW-1003">Cell membrane</keyword>
<keyword evidence="4" id="KW-0813">Transport</keyword>
<dbReference type="GO" id="GO:0045259">
    <property type="term" value="C:proton-transporting ATP synthase complex"/>
    <property type="evidence" value="ECO:0007669"/>
    <property type="project" value="UniProtKB-KW"/>
</dbReference>
<evidence type="ECO:0000256" key="9">
    <source>
        <dbReference type="ARBA" id="ARBA00022989"/>
    </source>
</evidence>
<keyword evidence="14" id="KW-0175">Coiled coil</keyword>
<keyword evidence="7" id="KW-0812">Transmembrane</keyword>
<comment type="similarity">
    <text evidence="3">Belongs to the ATPase B chain family.</text>
</comment>
<dbReference type="GO" id="GO:0012505">
    <property type="term" value="C:endomembrane system"/>
    <property type="evidence" value="ECO:0007669"/>
    <property type="project" value="UniProtKB-SubCell"/>
</dbReference>
<keyword evidence="11" id="KW-0472">Membrane</keyword>
<protein>
    <submittedName>
        <fullName evidence="15">Unannotated protein</fullName>
    </submittedName>
</protein>
<evidence type="ECO:0000256" key="4">
    <source>
        <dbReference type="ARBA" id="ARBA00022448"/>
    </source>
</evidence>
<keyword evidence="6" id="KW-0138">CF(0)</keyword>
<dbReference type="Pfam" id="PF00430">
    <property type="entry name" value="ATP-synt_B"/>
    <property type="match status" value="1"/>
</dbReference>
<reference evidence="15" key="1">
    <citation type="submission" date="2020-05" db="EMBL/GenBank/DDBJ databases">
        <authorList>
            <person name="Chiriac C."/>
            <person name="Salcher M."/>
            <person name="Ghai R."/>
            <person name="Kavagutti S V."/>
        </authorList>
    </citation>
    <scope>NUCLEOTIDE SEQUENCE</scope>
</reference>
<evidence type="ECO:0000256" key="12">
    <source>
        <dbReference type="ARBA" id="ARBA00023310"/>
    </source>
</evidence>
<dbReference type="PANTHER" id="PTHR33445:SF1">
    <property type="entry name" value="ATP SYNTHASE SUBUNIT B"/>
    <property type="match status" value="1"/>
</dbReference>
<name>A0A6J7GNH8_9ZZZZ</name>
<evidence type="ECO:0000256" key="3">
    <source>
        <dbReference type="ARBA" id="ARBA00005513"/>
    </source>
</evidence>
<evidence type="ECO:0000256" key="2">
    <source>
        <dbReference type="ARBA" id="ARBA00004308"/>
    </source>
</evidence>
<evidence type="ECO:0000256" key="8">
    <source>
        <dbReference type="ARBA" id="ARBA00022781"/>
    </source>
</evidence>
<dbReference type="CDD" id="cd06503">
    <property type="entry name" value="ATP-synt_Fo_b"/>
    <property type="match status" value="1"/>
</dbReference>
<dbReference type="HAMAP" id="MF_01398">
    <property type="entry name" value="ATP_synth_b_bprime"/>
    <property type="match status" value="1"/>
</dbReference>
<evidence type="ECO:0000256" key="10">
    <source>
        <dbReference type="ARBA" id="ARBA00023065"/>
    </source>
</evidence>
<dbReference type="NCBIfam" id="TIGR01144">
    <property type="entry name" value="ATP_synt_b"/>
    <property type="match status" value="1"/>
</dbReference>
<keyword evidence="10" id="KW-0406">Ion transport</keyword>
<keyword evidence="9" id="KW-1133">Transmembrane helix</keyword>
<dbReference type="GO" id="GO:0015986">
    <property type="term" value="P:proton motive force-driven ATP synthesis"/>
    <property type="evidence" value="ECO:0007669"/>
    <property type="project" value="InterPro"/>
</dbReference>
<gene>
    <name evidence="15" type="ORF">UFOPK3519_01045</name>
</gene>
<keyword evidence="8" id="KW-0375">Hydrogen ion transport</keyword>
<evidence type="ECO:0000313" key="15">
    <source>
        <dbReference type="EMBL" id="CAB4904959.1"/>
    </source>
</evidence>
<dbReference type="EMBL" id="CAFBMG010000077">
    <property type="protein sequence ID" value="CAB4904959.1"/>
    <property type="molecule type" value="Genomic_DNA"/>
</dbReference>
<proteinExistence type="inferred from homology"/>
<dbReference type="PANTHER" id="PTHR33445">
    <property type="entry name" value="ATP SYNTHASE SUBUNIT B', CHLOROPLASTIC"/>
    <property type="match status" value="1"/>
</dbReference>
<dbReference type="AlphaFoldDB" id="A0A6J7GNH8"/>
<evidence type="ECO:0000256" key="5">
    <source>
        <dbReference type="ARBA" id="ARBA00022475"/>
    </source>
</evidence>
<evidence type="ECO:0000256" key="1">
    <source>
        <dbReference type="ARBA" id="ARBA00004167"/>
    </source>
</evidence>
<evidence type="ECO:0000256" key="6">
    <source>
        <dbReference type="ARBA" id="ARBA00022547"/>
    </source>
</evidence>
<comment type="subcellular location">
    <subcellularLocation>
        <location evidence="2">Endomembrane system</location>
    </subcellularLocation>
    <subcellularLocation>
        <location evidence="1">Membrane</location>
        <topology evidence="1">Single-pass membrane protein</topology>
    </subcellularLocation>
</comment>
<dbReference type="GO" id="GO:0046961">
    <property type="term" value="F:proton-transporting ATPase activity, rotational mechanism"/>
    <property type="evidence" value="ECO:0007669"/>
    <property type="project" value="TreeGrafter"/>
</dbReference>
<sequence length="179" mass="19270">MMLSTIAILASEEPNSFWLVSDLDEVIWGTLSFLVVAYFLVKFGKAPIVKFLSGRIAGIKATLDEAEQARIAAEADRDSIKAALADSDTEAAKIIERAHADAEQLGSDTTLRAARDAQSVTERAAADLVSTRQQTESDLAGELSRLSLGAAERVVESSLDEATQQRLIQAYIDQVGSQN</sequence>
<dbReference type="InterPro" id="IPR028987">
    <property type="entry name" value="ATP_synth_B-like_membr_sf"/>
</dbReference>
<organism evidence="15">
    <name type="scientific">freshwater metagenome</name>
    <dbReference type="NCBI Taxonomy" id="449393"/>
    <lineage>
        <taxon>unclassified sequences</taxon>
        <taxon>metagenomes</taxon>
        <taxon>ecological metagenomes</taxon>
    </lineage>
</organism>
<comment type="function">
    <text evidence="13">F(1)F(0) ATP synthase produces ATP from ADP in the presence of a proton or sodium gradient. F-type ATPases consist of two structural domains, F(1) containing the extramembraneous catalytic core and F(0) containing the membrane proton channel, linked together by a central stalk and a peripheral stalk. During catalysis, ATP synthesis in the catalytic domain of F(1) is coupled via a rotary mechanism of the central stalk subunits to proton translocation.</text>
</comment>
<evidence type="ECO:0000256" key="14">
    <source>
        <dbReference type="SAM" id="Coils"/>
    </source>
</evidence>